<gene>
    <name evidence="1" type="ORF">HMPREF9698_00974</name>
</gene>
<reference evidence="1 2" key="1">
    <citation type="submission" date="2012-09" db="EMBL/GenBank/DDBJ databases">
        <title>The Genome Sequence of Alloiococcus otitis ATCC 51267.</title>
        <authorList>
            <consortium name="The Broad Institute Genome Sequencing Platform"/>
            <person name="Earl A."/>
            <person name="Ward D."/>
            <person name="Feldgarden M."/>
            <person name="Gevers D."/>
            <person name="Huys G."/>
            <person name="Walker B."/>
            <person name="Young S.K."/>
            <person name="Zeng Q."/>
            <person name="Gargeya S."/>
            <person name="Fitzgerald M."/>
            <person name="Haas B."/>
            <person name="Abouelleil A."/>
            <person name="Alvarado L."/>
            <person name="Arachchi H.M."/>
            <person name="Berlin A.M."/>
            <person name="Chapman S.B."/>
            <person name="Goldberg J."/>
            <person name="Griggs A."/>
            <person name="Gujja S."/>
            <person name="Hansen M."/>
            <person name="Howarth C."/>
            <person name="Imamovic A."/>
            <person name="Larimer J."/>
            <person name="McCowen C."/>
            <person name="Montmayeur A."/>
            <person name="Murphy C."/>
            <person name="Neiman D."/>
            <person name="Pearson M."/>
            <person name="Priest M."/>
            <person name="Roberts A."/>
            <person name="Saif S."/>
            <person name="Shea T."/>
            <person name="Sisk P."/>
            <person name="Sykes S."/>
            <person name="Wortman J."/>
            <person name="Nusbaum C."/>
            <person name="Birren B."/>
        </authorList>
    </citation>
    <scope>NUCLEOTIDE SEQUENCE [LARGE SCALE GENOMIC DNA]</scope>
    <source>
        <strain evidence="1 2">ATCC 51267</strain>
    </source>
</reference>
<evidence type="ECO:0000313" key="1">
    <source>
        <dbReference type="EMBL" id="EKU93442.1"/>
    </source>
</evidence>
<organism evidence="1 2">
    <name type="scientific">Alloiococcus otitis ATCC 51267</name>
    <dbReference type="NCBI Taxonomy" id="883081"/>
    <lineage>
        <taxon>Bacteria</taxon>
        <taxon>Bacillati</taxon>
        <taxon>Bacillota</taxon>
        <taxon>Bacilli</taxon>
        <taxon>Lactobacillales</taxon>
        <taxon>Carnobacteriaceae</taxon>
        <taxon>Alloiococcus</taxon>
    </lineage>
</organism>
<dbReference type="OrthoDB" id="9801500at2"/>
<comment type="caution">
    <text evidence="1">The sequence shown here is derived from an EMBL/GenBank/DDBJ whole genome shotgun (WGS) entry which is preliminary data.</text>
</comment>
<keyword evidence="2" id="KW-1185">Reference proteome</keyword>
<name>K9ERC8_9LACT</name>
<dbReference type="eggNOG" id="COG0425">
    <property type="taxonomic scope" value="Bacteria"/>
</dbReference>
<proteinExistence type="predicted"/>
<dbReference type="Proteomes" id="UP000009875">
    <property type="component" value="Unassembled WGS sequence"/>
</dbReference>
<dbReference type="HOGENOM" id="CLU_097491_1_0_9"/>
<dbReference type="InterPro" id="IPR027396">
    <property type="entry name" value="DsrEFH-like"/>
</dbReference>
<accession>K9ERC8</accession>
<sequence length="112" mass="12286">MSYDIVVTSKAMGEGEKDLTENLMLTFLHTLTEKVDLPDHLWFYGDGAFLTASGSQALDDLFNLAERGVDIATCGTCVNYYDLNDKIEVGTITSMPKIVDLFANSPKVVFPA</sequence>
<evidence type="ECO:0000313" key="2">
    <source>
        <dbReference type="Proteomes" id="UP000009875"/>
    </source>
</evidence>
<dbReference type="SUPFAM" id="SSF75169">
    <property type="entry name" value="DsrEFH-like"/>
    <property type="match status" value="1"/>
</dbReference>
<dbReference type="RefSeq" id="WP_003777958.1">
    <property type="nucleotide sequence ID" value="NZ_JH992959.1"/>
</dbReference>
<dbReference type="EMBL" id="AGXA01000020">
    <property type="protein sequence ID" value="EKU93442.1"/>
    <property type="molecule type" value="Genomic_DNA"/>
</dbReference>
<dbReference type="STRING" id="883081.HMPREF9698_00974"/>
<dbReference type="Gene3D" id="3.40.1260.10">
    <property type="entry name" value="DsrEFH-like"/>
    <property type="match status" value="1"/>
</dbReference>
<protein>
    <recommendedName>
        <fullName evidence="3">Selenium metabolism protein YedF</fullName>
    </recommendedName>
</protein>
<evidence type="ECO:0008006" key="3">
    <source>
        <dbReference type="Google" id="ProtNLM"/>
    </source>
</evidence>
<dbReference type="AlphaFoldDB" id="K9ERC8"/>